<feature type="signal peptide" evidence="1">
    <location>
        <begin position="1"/>
        <end position="26"/>
    </location>
</feature>
<dbReference type="AlphaFoldDB" id="A0A1C3N7E9"/>
<evidence type="ECO:0000313" key="2">
    <source>
        <dbReference type="EMBL" id="SBV28491.1"/>
    </source>
</evidence>
<name>A0A1C3N7E9_9ACTN</name>
<keyword evidence="3" id="KW-1185">Reference proteome</keyword>
<keyword evidence="1" id="KW-0732">Signal</keyword>
<dbReference type="EMBL" id="LT598496">
    <property type="protein sequence ID" value="SBV28491.1"/>
    <property type="molecule type" value="Genomic_DNA"/>
</dbReference>
<gene>
    <name evidence="2" type="ORF">GA0070620_4034</name>
</gene>
<dbReference type="STRING" id="307121.GA0070620_4034"/>
<accession>A0A1C3N7E9</accession>
<reference evidence="3" key="1">
    <citation type="submission" date="2016-06" db="EMBL/GenBank/DDBJ databases">
        <authorList>
            <person name="Varghese N."/>
        </authorList>
    </citation>
    <scope>NUCLEOTIDE SEQUENCE [LARGE SCALE GENOMIC DNA]</scope>
    <source>
        <strain evidence="3">DSM 45344</strain>
    </source>
</reference>
<proteinExistence type="predicted"/>
<feature type="chain" id="PRO_5008678738" evidence="1">
    <location>
        <begin position="27"/>
        <end position="142"/>
    </location>
</feature>
<evidence type="ECO:0000256" key="1">
    <source>
        <dbReference type="SAM" id="SignalP"/>
    </source>
</evidence>
<evidence type="ECO:0000313" key="3">
    <source>
        <dbReference type="Proteomes" id="UP000199393"/>
    </source>
</evidence>
<organism evidence="2 3">
    <name type="scientific">Micromonospora krabiensis</name>
    <dbReference type="NCBI Taxonomy" id="307121"/>
    <lineage>
        <taxon>Bacteria</taxon>
        <taxon>Bacillati</taxon>
        <taxon>Actinomycetota</taxon>
        <taxon>Actinomycetes</taxon>
        <taxon>Micromonosporales</taxon>
        <taxon>Micromonosporaceae</taxon>
        <taxon>Micromonospora</taxon>
    </lineage>
</organism>
<sequence>MWNRGARTLAVALLLTGCVVQSTPTAAPTAPPSAQPAEPGSHDCGTLLLRQGQTVPTDALRCVVEAADNRQQARLVVTQPTTEGDPITTTYAVLGDGRVEVTTDARADRFGSGRVERQTCTGPSIEDGSRLSFATCVSGAPV</sequence>
<protein>
    <submittedName>
        <fullName evidence="2">Uncharacterized protein</fullName>
    </submittedName>
</protein>
<dbReference type="Proteomes" id="UP000199393">
    <property type="component" value="Chromosome I"/>
</dbReference>
<dbReference type="PROSITE" id="PS51257">
    <property type="entry name" value="PROKAR_LIPOPROTEIN"/>
    <property type="match status" value="1"/>
</dbReference>